<dbReference type="RefSeq" id="WP_172632184.1">
    <property type="nucleotide sequence ID" value="NZ_BIXY01000051.1"/>
</dbReference>
<gene>
    <name evidence="2" type="ORF">KDI_33830</name>
</gene>
<reference evidence="2 3" key="1">
    <citation type="submission" date="2019-01" db="EMBL/GenBank/DDBJ databases">
        <title>Draft genome sequence of Dictyobacter sp. Uno17.</title>
        <authorList>
            <person name="Wang C.M."/>
            <person name="Zheng Y."/>
            <person name="Sakai Y."/>
            <person name="Abe K."/>
            <person name="Yokota A."/>
            <person name="Yabe S."/>
        </authorList>
    </citation>
    <scope>NUCLEOTIDE SEQUENCE [LARGE SCALE GENOMIC DNA]</scope>
    <source>
        <strain evidence="2 3">Uno17</strain>
    </source>
</reference>
<comment type="caution">
    <text evidence="2">The sequence shown here is derived from an EMBL/GenBank/DDBJ whole genome shotgun (WGS) entry which is preliminary data.</text>
</comment>
<dbReference type="EMBL" id="BIXY01000051">
    <property type="protein sequence ID" value="GCF09819.1"/>
    <property type="molecule type" value="Genomic_DNA"/>
</dbReference>
<sequence length="52" mass="5820">MEGDFRPLREYHGSPTRLSHPTEIEVDAVSAQEEEDIIPAQLSLLEAEEKGV</sequence>
<dbReference type="AlphaFoldDB" id="A0A5A5TFQ1"/>
<evidence type="ECO:0000313" key="3">
    <source>
        <dbReference type="Proteomes" id="UP000322530"/>
    </source>
</evidence>
<evidence type="ECO:0000313" key="2">
    <source>
        <dbReference type="EMBL" id="GCF09819.1"/>
    </source>
</evidence>
<keyword evidence="3" id="KW-1185">Reference proteome</keyword>
<proteinExistence type="predicted"/>
<dbReference type="Proteomes" id="UP000322530">
    <property type="component" value="Unassembled WGS sequence"/>
</dbReference>
<feature type="region of interest" description="Disordered" evidence="1">
    <location>
        <begin position="1"/>
        <end position="20"/>
    </location>
</feature>
<evidence type="ECO:0000256" key="1">
    <source>
        <dbReference type="SAM" id="MobiDB-lite"/>
    </source>
</evidence>
<feature type="compositionally biased region" description="Basic and acidic residues" evidence="1">
    <location>
        <begin position="1"/>
        <end position="12"/>
    </location>
</feature>
<accession>A0A5A5TFQ1</accession>
<protein>
    <submittedName>
        <fullName evidence="2">Uncharacterized protein</fullName>
    </submittedName>
</protein>
<name>A0A5A5TFQ1_9CHLR</name>
<organism evidence="2 3">
    <name type="scientific">Dictyobacter arantiisoli</name>
    <dbReference type="NCBI Taxonomy" id="2014874"/>
    <lineage>
        <taxon>Bacteria</taxon>
        <taxon>Bacillati</taxon>
        <taxon>Chloroflexota</taxon>
        <taxon>Ktedonobacteria</taxon>
        <taxon>Ktedonobacterales</taxon>
        <taxon>Dictyobacteraceae</taxon>
        <taxon>Dictyobacter</taxon>
    </lineage>
</organism>